<dbReference type="PANTHER" id="PTHR38479:SF2">
    <property type="entry name" value="WINGED HELIX DNA-BINDING DOMAIN-CONTAINING PROTEIN"/>
    <property type="match status" value="1"/>
</dbReference>
<proteinExistence type="predicted"/>
<sequence>MNREIPVQLARGRRRQRQLLGGSPLSPAEVVERAVALQGQDLPAVLRAIAIRSRPGTTVDDVRQAFDSGYLVRSWPMRGTLFATTPGHLATLLSLTAERTHRATTRRREQLGLDDHTIGRARDLLAEALHERPRTRGEAMELWDTAGIATANGRGYHLLMHLAVDALIHWGRFAETGHQLLELTTTSREADPDAALAQVIRGYVAARGPVTLADLAWWTKLPKTQLRKAAATVEDLMEVSVDGTASWMLADDQEPGHEAHACDPGDDATPQVDLVPGFDEWILGYADRSLVASPEALRALVPGGNGVFRPAVLVDGVVVGTWKPPRKSGGAVLELVEKVNRGTRAKIDVAVEQWPHETRA</sequence>
<protein>
    <submittedName>
        <fullName evidence="1">AlkZ family DNA glycosylase</fullName>
    </submittedName>
</protein>
<organism evidence="1 2">
    <name type="scientific">Ruania alkalisoli</name>
    <dbReference type="NCBI Taxonomy" id="2779775"/>
    <lineage>
        <taxon>Bacteria</taxon>
        <taxon>Bacillati</taxon>
        <taxon>Actinomycetota</taxon>
        <taxon>Actinomycetes</taxon>
        <taxon>Micrococcales</taxon>
        <taxon>Ruaniaceae</taxon>
        <taxon>Ruania</taxon>
    </lineage>
</organism>
<dbReference type="AlphaFoldDB" id="A0A7M1SVF5"/>
<dbReference type="KEGG" id="halt:IM660_04550"/>
<dbReference type="InterPro" id="IPR009351">
    <property type="entry name" value="AlkZ-like"/>
</dbReference>
<gene>
    <name evidence="1" type="ORF">IM660_04550</name>
</gene>
<name>A0A7M1SVF5_9MICO</name>
<dbReference type="PANTHER" id="PTHR38479">
    <property type="entry name" value="LMO0824 PROTEIN"/>
    <property type="match status" value="1"/>
</dbReference>
<dbReference type="Pfam" id="PF06224">
    <property type="entry name" value="AlkZ-like"/>
    <property type="match status" value="1"/>
</dbReference>
<dbReference type="Proteomes" id="UP000593758">
    <property type="component" value="Chromosome"/>
</dbReference>
<accession>A0A7M1SVF5</accession>
<dbReference type="RefSeq" id="WP_193498223.1">
    <property type="nucleotide sequence ID" value="NZ_CP063169.1"/>
</dbReference>
<evidence type="ECO:0000313" key="2">
    <source>
        <dbReference type="Proteomes" id="UP000593758"/>
    </source>
</evidence>
<dbReference type="EMBL" id="CP063169">
    <property type="protein sequence ID" value="QOR71566.1"/>
    <property type="molecule type" value="Genomic_DNA"/>
</dbReference>
<reference evidence="1 2" key="1">
    <citation type="submission" date="2020-10" db="EMBL/GenBank/DDBJ databases">
        <title>Haloactinobacterium sp. RN3S43, a bacterium isolated from saline soil.</title>
        <authorList>
            <person name="Sun J.-Q."/>
        </authorList>
    </citation>
    <scope>NUCLEOTIDE SEQUENCE [LARGE SCALE GENOMIC DNA]</scope>
    <source>
        <strain evidence="1 2">RN3S43</strain>
    </source>
</reference>
<keyword evidence="2" id="KW-1185">Reference proteome</keyword>
<evidence type="ECO:0000313" key="1">
    <source>
        <dbReference type="EMBL" id="QOR71566.1"/>
    </source>
</evidence>